<dbReference type="AlphaFoldDB" id="A0AAV2PC62"/>
<gene>
    <name evidence="1" type="ORF">LPLAT_LOCUS14142</name>
</gene>
<evidence type="ECO:0000313" key="1">
    <source>
        <dbReference type="EMBL" id="CAL1689158.1"/>
    </source>
</evidence>
<dbReference type="Proteomes" id="UP001497644">
    <property type="component" value="Chromosome 9"/>
</dbReference>
<dbReference type="EMBL" id="OZ034832">
    <property type="protein sequence ID" value="CAL1689158.1"/>
    <property type="molecule type" value="Genomic_DNA"/>
</dbReference>
<evidence type="ECO:0000313" key="2">
    <source>
        <dbReference type="Proteomes" id="UP001497644"/>
    </source>
</evidence>
<keyword evidence="2" id="KW-1185">Reference proteome</keyword>
<proteinExistence type="predicted"/>
<name>A0AAV2PC62_9HYME</name>
<accession>A0AAV2PC62</accession>
<reference evidence="1" key="1">
    <citation type="submission" date="2024-04" db="EMBL/GenBank/DDBJ databases">
        <authorList>
            <consortium name="Molecular Ecology Group"/>
        </authorList>
    </citation>
    <scope>NUCLEOTIDE SEQUENCE</scope>
</reference>
<protein>
    <submittedName>
        <fullName evidence="1">Uncharacterized protein</fullName>
    </submittedName>
</protein>
<sequence>MRLTRSRRSLLEAGLRDRCSRDRKQLQIAGGIAAHGAQQTEVSENKMRAQQSRRNNKCNAGEVITEGNRHLDKNSKTVSTTINQHDDQTAFEKSRSSYMSFFLNSKRNAFFP</sequence>
<organism evidence="1 2">
    <name type="scientific">Lasius platythorax</name>
    <dbReference type="NCBI Taxonomy" id="488582"/>
    <lineage>
        <taxon>Eukaryota</taxon>
        <taxon>Metazoa</taxon>
        <taxon>Ecdysozoa</taxon>
        <taxon>Arthropoda</taxon>
        <taxon>Hexapoda</taxon>
        <taxon>Insecta</taxon>
        <taxon>Pterygota</taxon>
        <taxon>Neoptera</taxon>
        <taxon>Endopterygota</taxon>
        <taxon>Hymenoptera</taxon>
        <taxon>Apocrita</taxon>
        <taxon>Aculeata</taxon>
        <taxon>Formicoidea</taxon>
        <taxon>Formicidae</taxon>
        <taxon>Formicinae</taxon>
        <taxon>Lasius</taxon>
        <taxon>Lasius</taxon>
    </lineage>
</organism>